<protein>
    <submittedName>
        <fullName evidence="2">DNA-binding transcriptional regulator, PadR family</fullName>
    </submittedName>
</protein>
<dbReference type="AlphaFoldDB" id="A0A1I5NF67"/>
<dbReference type="InParanoid" id="A0A1I5NF67"/>
<accession>A0A1I5NF67</accession>
<dbReference type="eggNOG" id="COG1695">
    <property type="taxonomic scope" value="Bacteria"/>
</dbReference>
<dbReference type="SUPFAM" id="SSF46785">
    <property type="entry name" value="Winged helix' DNA-binding domain"/>
    <property type="match status" value="1"/>
</dbReference>
<dbReference type="InterPro" id="IPR036388">
    <property type="entry name" value="WH-like_DNA-bd_sf"/>
</dbReference>
<reference evidence="2 3" key="1">
    <citation type="submission" date="2016-10" db="EMBL/GenBank/DDBJ databases">
        <authorList>
            <person name="de Groot N.N."/>
        </authorList>
    </citation>
    <scope>NUCLEOTIDE SEQUENCE [LARGE SCALE GENOMIC DNA]</scope>
    <source>
        <strain evidence="2 3">DSM 43067</strain>
    </source>
</reference>
<dbReference type="PANTHER" id="PTHR43252">
    <property type="entry name" value="TRANSCRIPTIONAL REGULATOR YQJI"/>
    <property type="match status" value="1"/>
</dbReference>
<dbReference type="EMBL" id="FOVH01000012">
    <property type="protein sequence ID" value="SFP20485.1"/>
    <property type="molecule type" value="Genomic_DNA"/>
</dbReference>
<dbReference type="GO" id="GO:0003677">
    <property type="term" value="F:DNA binding"/>
    <property type="evidence" value="ECO:0007669"/>
    <property type="project" value="UniProtKB-KW"/>
</dbReference>
<sequence length="217" mass="24354">MVKRRKVSNLLGLAVLSTLMTRPMYPYEVASLLRARGKDDDMAIKWGSLYRVVQNLEKYGFVEAVHSERQGARPERTVYRITEAGRAELVDWVRELVGETQREESRFKAGLSVLSVLSPDEAVGLLRARAGTLEERIATTEAELAEQAGQIPRLFLIETEYELAVRTAELRWARGLADEIAEGSFPGLEIWREFHRTGDVPPDLAELAERGAGPETT</sequence>
<name>A0A1I5NF67_9ACTN</name>
<dbReference type="Pfam" id="PF03551">
    <property type="entry name" value="PadR"/>
    <property type="match status" value="1"/>
</dbReference>
<dbReference type="RefSeq" id="WP_075023046.1">
    <property type="nucleotide sequence ID" value="NZ_FOVH01000012.1"/>
</dbReference>
<gene>
    <name evidence="2" type="ORF">SAMN04489713_112134</name>
</gene>
<dbReference type="PANTHER" id="PTHR43252:SF2">
    <property type="entry name" value="TRANSCRIPTION REGULATOR, PADR-LIKE FAMILY"/>
    <property type="match status" value="1"/>
</dbReference>
<dbReference type="Proteomes" id="UP000183413">
    <property type="component" value="Unassembled WGS sequence"/>
</dbReference>
<dbReference type="STRING" id="1993.SAMN04489713_112134"/>
<feature type="domain" description="Transcription regulator PadR N-terminal" evidence="1">
    <location>
        <begin position="15"/>
        <end position="89"/>
    </location>
</feature>
<evidence type="ECO:0000313" key="2">
    <source>
        <dbReference type="EMBL" id="SFP20485.1"/>
    </source>
</evidence>
<proteinExistence type="predicted"/>
<dbReference type="InterPro" id="IPR036390">
    <property type="entry name" value="WH_DNA-bd_sf"/>
</dbReference>
<keyword evidence="3" id="KW-1185">Reference proteome</keyword>
<evidence type="ECO:0000313" key="3">
    <source>
        <dbReference type="Proteomes" id="UP000183413"/>
    </source>
</evidence>
<evidence type="ECO:0000259" key="1">
    <source>
        <dbReference type="Pfam" id="PF03551"/>
    </source>
</evidence>
<keyword evidence="2" id="KW-0238">DNA-binding</keyword>
<dbReference type="Gene3D" id="1.10.10.10">
    <property type="entry name" value="Winged helix-like DNA-binding domain superfamily/Winged helix DNA-binding domain"/>
    <property type="match status" value="1"/>
</dbReference>
<organism evidence="2 3">
    <name type="scientific">Actinomadura madurae</name>
    <dbReference type="NCBI Taxonomy" id="1993"/>
    <lineage>
        <taxon>Bacteria</taxon>
        <taxon>Bacillati</taxon>
        <taxon>Actinomycetota</taxon>
        <taxon>Actinomycetes</taxon>
        <taxon>Streptosporangiales</taxon>
        <taxon>Thermomonosporaceae</taxon>
        <taxon>Actinomadura</taxon>
    </lineage>
</organism>
<dbReference type="InterPro" id="IPR005149">
    <property type="entry name" value="Tscrpt_reg_PadR_N"/>
</dbReference>